<reference evidence="1 2" key="1">
    <citation type="submission" date="2017-02" db="EMBL/GenBank/DDBJ databases">
        <title>Legionella quilivanii strain from human: case report and whole genome sequencing analysis.</title>
        <authorList>
            <person name="Lalancette C."/>
            <person name="Leduc J.-M."/>
            <person name="Levesque S."/>
            <person name="Fournier E."/>
            <person name="Saoud J."/>
            <person name="Faucher S.P."/>
            <person name="Bernard K."/>
            <person name="Martineau C."/>
            <person name="Longtin J."/>
        </authorList>
    </citation>
    <scope>NUCLEOTIDE SEQUENCE [LARGE SCALE GENOMIC DNA]</scope>
    <source>
        <strain evidence="1 2">ID143958</strain>
    </source>
</reference>
<evidence type="ECO:0000313" key="1">
    <source>
        <dbReference type="EMBL" id="RAP38515.1"/>
    </source>
</evidence>
<proteinExistence type="predicted"/>
<protein>
    <submittedName>
        <fullName evidence="1">Uncharacterized protein</fullName>
    </submittedName>
</protein>
<comment type="caution">
    <text evidence="1">The sequence shown here is derived from an EMBL/GenBank/DDBJ whole genome shotgun (WGS) entry which is preliminary data.</text>
</comment>
<gene>
    <name evidence="1" type="ORF">B1207_01105</name>
</gene>
<dbReference type="AlphaFoldDB" id="A0A364LNA2"/>
<dbReference type="Proteomes" id="UP000249458">
    <property type="component" value="Unassembled WGS sequence"/>
</dbReference>
<evidence type="ECO:0000313" key="2">
    <source>
        <dbReference type="Proteomes" id="UP000249458"/>
    </source>
</evidence>
<sequence>MPPCNDPRIDTLFRRFAAIYGHAWWSVYKSEGLLELTKQEWSESLSPYIVISMRVDFKRVNYYRFKNSILAPTIKVINLIISFVFTKSTNINPS</sequence>
<name>A0A364LNA2_9GAMM</name>
<dbReference type="EMBL" id="MVJN01000001">
    <property type="protein sequence ID" value="RAP38515.1"/>
    <property type="molecule type" value="Genomic_DNA"/>
</dbReference>
<dbReference type="RefSeq" id="WP_112218159.1">
    <property type="nucleotide sequence ID" value="NZ_MVJN01000001.1"/>
</dbReference>
<accession>A0A364LNA2</accession>
<organism evidence="1 2">
    <name type="scientific">Legionella quinlivanii</name>
    <dbReference type="NCBI Taxonomy" id="45073"/>
    <lineage>
        <taxon>Bacteria</taxon>
        <taxon>Pseudomonadati</taxon>
        <taxon>Pseudomonadota</taxon>
        <taxon>Gammaproteobacteria</taxon>
        <taxon>Legionellales</taxon>
        <taxon>Legionellaceae</taxon>
        <taxon>Legionella</taxon>
    </lineage>
</organism>